<reference evidence="2 3" key="1">
    <citation type="submission" date="2015-10" db="EMBL/GenBank/DDBJ databases">
        <title>Genomic differences between typical nodule nitrogen-fixing rhizobial strains and those coming from bean seeds.</title>
        <authorList>
            <person name="Peralta H."/>
            <person name="Aguilar-Vera A."/>
            <person name="Diaz R."/>
            <person name="Mora Y."/>
            <person name="Martinez-Batallar G."/>
            <person name="Salazar E."/>
            <person name="Vargas-Lagunas C."/>
            <person name="Encarnacion S."/>
            <person name="Girard L."/>
            <person name="Mora J."/>
        </authorList>
    </citation>
    <scope>NUCLEOTIDE SEQUENCE [LARGE SCALE GENOMIC DNA]</scope>
    <source>
        <strain evidence="2 3">CFNEI 73</strain>
    </source>
</reference>
<keyword evidence="3" id="KW-1185">Reference proteome</keyword>
<evidence type="ECO:0000313" key="2">
    <source>
        <dbReference type="EMBL" id="APG91105.1"/>
    </source>
</evidence>
<dbReference type="RefSeq" id="WP_064253655.1">
    <property type="nucleotide sequence ID" value="NZ_CP013107.1"/>
</dbReference>
<dbReference type="EMBL" id="CP013107">
    <property type="protein sequence ID" value="APG91105.1"/>
    <property type="molecule type" value="Genomic_DNA"/>
</dbReference>
<feature type="region of interest" description="Disordered" evidence="1">
    <location>
        <begin position="202"/>
        <end position="233"/>
    </location>
</feature>
<dbReference type="KEGG" id="same:SAMCFNEI73_Ch1815"/>
<dbReference type="AlphaFoldDB" id="A0A1L3LLZ2"/>
<evidence type="ECO:0000256" key="1">
    <source>
        <dbReference type="SAM" id="MobiDB-lite"/>
    </source>
</evidence>
<name>A0A1L3LLZ2_9HYPH</name>
<protein>
    <submittedName>
        <fullName evidence="2">Phage-related protein</fullName>
    </submittedName>
</protein>
<accession>A0A1L3LLZ2</accession>
<gene>
    <name evidence="2" type="ORF">SAMCFNEI73_Ch1815</name>
</gene>
<sequence>MADRPILFSGPMVQSLLAGRKTQTRRLIKPQPTAPYLENGDWWDETVPGAATPMVVKAYVGDRLWVKETHARVGDNGDDHMACPDLTKLVYYRADDVQPELSRWRSSIFMRRQDSRLTLIVTDVRVERLQDISEDDAAAEGWPAPEQRARTGIAEIKDAYPIGWYAWLWDQINGAGAWDANPWVAAYTFTVIKQNIDQVDSERTESRPAASSIETTNKQLDALQRTRKLTGRA</sequence>
<evidence type="ECO:0000313" key="3">
    <source>
        <dbReference type="Proteomes" id="UP000182306"/>
    </source>
</evidence>
<proteinExistence type="predicted"/>
<organism evidence="2 3">
    <name type="scientific">Sinorhizobium americanum</name>
    <dbReference type="NCBI Taxonomy" id="194963"/>
    <lineage>
        <taxon>Bacteria</taxon>
        <taxon>Pseudomonadati</taxon>
        <taxon>Pseudomonadota</taxon>
        <taxon>Alphaproteobacteria</taxon>
        <taxon>Hyphomicrobiales</taxon>
        <taxon>Rhizobiaceae</taxon>
        <taxon>Sinorhizobium/Ensifer group</taxon>
        <taxon>Sinorhizobium</taxon>
    </lineage>
</organism>
<dbReference type="Proteomes" id="UP000182306">
    <property type="component" value="Chromosome"/>
</dbReference>
<dbReference type="STRING" id="194963.SAMCFNEI73_Ch1815"/>